<dbReference type="EMBL" id="RAQQ01000028">
    <property type="protein sequence ID" value="RKF24063.1"/>
    <property type="molecule type" value="Genomic_DNA"/>
</dbReference>
<sequence>MTVGLAVIALLCGGTLGGGTGWLTGKPDGSETVPPFAEDFPRGEQQYMQGVTVSLVADDWLIKSNKWECEDRSEEDTDLGKVDYKTCRPPGDASSDMSVTIHSQDEDKVREVNATCWEGVGSKACKSLFSTLADTVFIPQDNLRKQASDWAAKNSGTERFTTIGHIRLEANLEPNGMRAIPAI</sequence>
<evidence type="ECO:0000313" key="1">
    <source>
        <dbReference type="EMBL" id="RKF24063.1"/>
    </source>
</evidence>
<name>A0A420ETU7_9ACTN</name>
<dbReference type="OrthoDB" id="3396934at2"/>
<protein>
    <submittedName>
        <fullName evidence="1">Uncharacterized protein</fullName>
    </submittedName>
</protein>
<organism evidence="1 2">
    <name type="scientific">Micromonospora globbae</name>
    <dbReference type="NCBI Taxonomy" id="1894969"/>
    <lineage>
        <taxon>Bacteria</taxon>
        <taxon>Bacillati</taxon>
        <taxon>Actinomycetota</taxon>
        <taxon>Actinomycetes</taxon>
        <taxon>Micromonosporales</taxon>
        <taxon>Micromonosporaceae</taxon>
        <taxon>Micromonospora</taxon>
    </lineage>
</organism>
<gene>
    <name evidence="1" type="ORF">D7I43_28435</name>
</gene>
<dbReference type="AlphaFoldDB" id="A0A420ETU7"/>
<evidence type="ECO:0000313" key="2">
    <source>
        <dbReference type="Proteomes" id="UP000285744"/>
    </source>
</evidence>
<dbReference type="RefSeq" id="WP_120331663.1">
    <property type="nucleotide sequence ID" value="NZ_RAQQ01000028.1"/>
</dbReference>
<comment type="caution">
    <text evidence="1">The sequence shown here is derived from an EMBL/GenBank/DDBJ whole genome shotgun (WGS) entry which is preliminary data.</text>
</comment>
<dbReference type="Proteomes" id="UP000285744">
    <property type="component" value="Unassembled WGS sequence"/>
</dbReference>
<proteinExistence type="predicted"/>
<accession>A0A420ETU7</accession>
<reference evidence="1 2" key="1">
    <citation type="journal article" date="2018" name="Int. J. Syst. Evol. Microbiol.">
        <title>Micromonospora globbae sp. nov., an endophytic actinomycete isolated from roots of Globba winitii C. H. Wright.</title>
        <authorList>
            <person name="Kuncharoen N."/>
            <person name="Pittayakhajonwut P."/>
            <person name="Tanasupawat S."/>
        </authorList>
    </citation>
    <scope>NUCLEOTIDE SEQUENCE [LARGE SCALE GENOMIC DNA]</scope>
    <source>
        <strain evidence="1 2">WPS1-2</strain>
    </source>
</reference>